<dbReference type="InterPro" id="IPR016181">
    <property type="entry name" value="Acyl_CoA_acyltransferase"/>
</dbReference>
<feature type="domain" description="N-acetyltransferase" evidence="3">
    <location>
        <begin position="170"/>
        <end position="313"/>
    </location>
</feature>
<dbReference type="PROSITE" id="PS51186">
    <property type="entry name" value="GNAT"/>
    <property type="match status" value="2"/>
</dbReference>
<keyword evidence="2" id="KW-0012">Acyltransferase</keyword>
<dbReference type="RefSeq" id="WP_168079011.1">
    <property type="nucleotide sequence ID" value="NZ_BAAAQJ010000009.1"/>
</dbReference>
<proteinExistence type="predicted"/>
<keyword evidence="1" id="KW-0808">Transferase</keyword>
<dbReference type="EMBL" id="BONU01000017">
    <property type="protein sequence ID" value="GIG74374.1"/>
    <property type="molecule type" value="Genomic_DNA"/>
</dbReference>
<feature type="domain" description="N-acetyltransferase" evidence="3">
    <location>
        <begin position="4"/>
        <end position="164"/>
    </location>
</feature>
<dbReference type="AlphaFoldDB" id="A0A8J3PMJ5"/>
<dbReference type="CDD" id="cd04301">
    <property type="entry name" value="NAT_SF"/>
    <property type="match status" value="1"/>
</dbReference>
<dbReference type="InterPro" id="IPR000182">
    <property type="entry name" value="GNAT_dom"/>
</dbReference>
<dbReference type="SUPFAM" id="SSF55729">
    <property type="entry name" value="Acyl-CoA N-acyltransferases (Nat)"/>
    <property type="match status" value="2"/>
</dbReference>
<name>A0A8J3PMJ5_9ACTN</name>
<sequence>MLELTPREYRESDAPALSELINAIENAGGAHAGLTPDFIGARVRSIVRDPASDSRLLFTPDGVLVAAGLLATPPDGGFRLDVMGGVHPGWRGRGIGRGLLGWELNRAAEIHRASAPDASWEVHLVAPGEDQTAVILYRRFGLTPVRCWFNMAASTATVPVVALPEGLRSTPYRSAYEKDLYEAHVEAFADHWGSQRRSFEEWATMVPHSENFLPGLSSIAFAGDEIAGYVLGYKDADPTRLYVGHVGVRRPWRRRGLAGALLSQVLRAARAAGMDTAALEADADSPTGAVGVYGRVGFAVETRAVTYARTLVP</sequence>
<evidence type="ECO:0000256" key="2">
    <source>
        <dbReference type="ARBA" id="ARBA00023315"/>
    </source>
</evidence>
<dbReference type="Pfam" id="PF00583">
    <property type="entry name" value="Acetyltransf_1"/>
    <property type="match status" value="1"/>
</dbReference>
<dbReference type="Gene3D" id="3.40.630.30">
    <property type="match status" value="1"/>
</dbReference>
<evidence type="ECO:0000313" key="5">
    <source>
        <dbReference type="Proteomes" id="UP000653674"/>
    </source>
</evidence>
<dbReference type="Proteomes" id="UP000653674">
    <property type="component" value="Unassembled WGS sequence"/>
</dbReference>
<keyword evidence="5" id="KW-1185">Reference proteome</keyword>
<evidence type="ECO:0000256" key="1">
    <source>
        <dbReference type="ARBA" id="ARBA00022679"/>
    </source>
</evidence>
<dbReference type="PANTHER" id="PTHR43877">
    <property type="entry name" value="AMINOALKYLPHOSPHONATE N-ACETYLTRANSFERASE-RELATED-RELATED"/>
    <property type="match status" value="1"/>
</dbReference>
<organism evidence="4 5">
    <name type="scientific">Planosporangium flavigriseum</name>
    <dbReference type="NCBI Taxonomy" id="373681"/>
    <lineage>
        <taxon>Bacteria</taxon>
        <taxon>Bacillati</taxon>
        <taxon>Actinomycetota</taxon>
        <taxon>Actinomycetes</taxon>
        <taxon>Micromonosporales</taxon>
        <taxon>Micromonosporaceae</taxon>
        <taxon>Planosporangium</taxon>
    </lineage>
</organism>
<comment type="caution">
    <text evidence="4">The sequence shown here is derived from an EMBL/GenBank/DDBJ whole genome shotgun (WGS) entry which is preliminary data.</text>
</comment>
<accession>A0A8J3PMJ5</accession>
<evidence type="ECO:0000259" key="3">
    <source>
        <dbReference type="PROSITE" id="PS51186"/>
    </source>
</evidence>
<protein>
    <submittedName>
        <fullName evidence="4">Putative acetyltransferase, GNAT</fullName>
    </submittedName>
</protein>
<dbReference type="InterPro" id="IPR050832">
    <property type="entry name" value="Bact_Acetyltransf"/>
</dbReference>
<gene>
    <name evidence="4" type="ORF">Pfl04_27780</name>
</gene>
<dbReference type="GO" id="GO:0016747">
    <property type="term" value="F:acyltransferase activity, transferring groups other than amino-acyl groups"/>
    <property type="evidence" value="ECO:0007669"/>
    <property type="project" value="InterPro"/>
</dbReference>
<evidence type="ECO:0000313" key="4">
    <source>
        <dbReference type="EMBL" id="GIG74374.1"/>
    </source>
</evidence>
<reference evidence="4" key="1">
    <citation type="submission" date="2021-01" db="EMBL/GenBank/DDBJ databases">
        <title>Whole genome shotgun sequence of Planosporangium flavigriseum NBRC 105377.</title>
        <authorList>
            <person name="Komaki H."/>
            <person name="Tamura T."/>
        </authorList>
    </citation>
    <scope>NUCLEOTIDE SEQUENCE</scope>
    <source>
        <strain evidence="4">NBRC 105377</strain>
    </source>
</reference>